<evidence type="ECO:0000313" key="2">
    <source>
        <dbReference type="Proteomes" id="UP001501612"/>
    </source>
</evidence>
<reference evidence="1 2" key="1">
    <citation type="journal article" date="2019" name="Int. J. Syst. Evol. Microbiol.">
        <title>The Global Catalogue of Microorganisms (GCM) 10K type strain sequencing project: providing services to taxonomists for standard genome sequencing and annotation.</title>
        <authorList>
            <consortium name="The Broad Institute Genomics Platform"/>
            <consortium name="The Broad Institute Genome Sequencing Center for Infectious Disease"/>
            <person name="Wu L."/>
            <person name="Ma J."/>
        </authorList>
    </citation>
    <scope>NUCLEOTIDE SEQUENCE [LARGE SCALE GENOMIC DNA]</scope>
    <source>
        <strain evidence="1 2">JCM 14046</strain>
    </source>
</reference>
<comment type="caution">
    <text evidence="1">The sequence shown here is derived from an EMBL/GenBank/DDBJ whole genome shotgun (WGS) entry which is preliminary data.</text>
</comment>
<evidence type="ECO:0000313" key="1">
    <source>
        <dbReference type="EMBL" id="GAA1906449.1"/>
    </source>
</evidence>
<name>A0ABN2P016_9ACTN</name>
<keyword evidence="2" id="KW-1185">Reference proteome</keyword>
<dbReference type="InterPro" id="IPR012349">
    <property type="entry name" value="Split_barrel_FMN-bd"/>
</dbReference>
<dbReference type="Gene3D" id="2.30.110.10">
    <property type="entry name" value="Electron Transport, Fmn-binding Protein, Chain A"/>
    <property type="match status" value="1"/>
</dbReference>
<sequence length="208" mass="22044">MYVPRANAMDEESGARALVAAVGAAELVTTGADGYPRATLLPVVWDGDVVTAHLARANEQWRGIGVDTPALLVVRGAQAYVSPSWYAAKREHGRVVPTWNYSTVHLTGRARVVEDPARLRDHVEALTRLHEGRRAEPWAVGDAPPAYVAGQLRGIVGVEVVVERVEGKAKLSQNRSVADRAGVVAGLRAEGGADAAAMADEIAAGLDR</sequence>
<protein>
    <submittedName>
        <fullName evidence="1">FMN-binding negative transcriptional regulator</fullName>
    </submittedName>
</protein>
<accession>A0ABN2P016</accession>
<dbReference type="EMBL" id="BAAAMY010000001">
    <property type="protein sequence ID" value="GAA1906449.1"/>
    <property type="molecule type" value="Genomic_DNA"/>
</dbReference>
<gene>
    <name evidence="1" type="ORF">GCM10009737_04030</name>
</gene>
<proteinExistence type="predicted"/>
<dbReference type="PIRSF" id="PIRSF010372">
    <property type="entry name" value="PaiB"/>
    <property type="match status" value="1"/>
</dbReference>
<organism evidence="1 2">
    <name type="scientific">Nocardioides lentus</name>
    <dbReference type="NCBI Taxonomy" id="338077"/>
    <lineage>
        <taxon>Bacteria</taxon>
        <taxon>Bacillati</taxon>
        <taxon>Actinomycetota</taxon>
        <taxon>Actinomycetes</taxon>
        <taxon>Propionibacteriales</taxon>
        <taxon>Nocardioidaceae</taxon>
        <taxon>Nocardioides</taxon>
    </lineage>
</organism>
<dbReference type="InterPro" id="IPR007396">
    <property type="entry name" value="TR_PAI2-type"/>
</dbReference>
<dbReference type="PANTHER" id="PTHR35802:SF1">
    <property type="entry name" value="PROTEASE SYNTHASE AND SPORULATION PROTEIN PAI 2"/>
    <property type="match status" value="1"/>
</dbReference>
<dbReference type="SUPFAM" id="SSF50475">
    <property type="entry name" value="FMN-binding split barrel"/>
    <property type="match status" value="1"/>
</dbReference>
<dbReference type="PANTHER" id="PTHR35802">
    <property type="entry name" value="PROTEASE SYNTHASE AND SPORULATION PROTEIN PAI 2"/>
    <property type="match status" value="1"/>
</dbReference>
<dbReference type="Proteomes" id="UP001501612">
    <property type="component" value="Unassembled WGS sequence"/>
</dbReference>
<dbReference type="Pfam" id="PF04299">
    <property type="entry name" value="FMN_bind_2"/>
    <property type="match status" value="1"/>
</dbReference>
<dbReference type="RefSeq" id="WP_344002967.1">
    <property type="nucleotide sequence ID" value="NZ_BAAAMY010000001.1"/>
</dbReference>